<accession>A0A5B7D0Y8</accession>
<name>A0A5B7D0Y8_PORTR</name>
<gene>
    <name evidence="1" type="ORF">E2C01_008180</name>
</gene>
<protein>
    <submittedName>
        <fullName evidence="1">Uncharacterized protein</fullName>
    </submittedName>
</protein>
<dbReference type="AlphaFoldDB" id="A0A5B7D0Y8"/>
<dbReference type="EMBL" id="VSRR010000424">
    <property type="protein sequence ID" value="MPC15390.1"/>
    <property type="molecule type" value="Genomic_DNA"/>
</dbReference>
<sequence>MSVRASSFSAPYWGEQRRLPMWCAGLEAPALSGTSHCGFPHQALRARVGIWGRCALDSARGCDTPHLCHVWTSSPASGLPWFTLGVFITIFSSEVLHCLESVLNITNM</sequence>
<dbReference type="Proteomes" id="UP000324222">
    <property type="component" value="Unassembled WGS sequence"/>
</dbReference>
<comment type="caution">
    <text evidence="1">The sequence shown here is derived from an EMBL/GenBank/DDBJ whole genome shotgun (WGS) entry which is preliminary data.</text>
</comment>
<organism evidence="1 2">
    <name type="scientific">Portunus trituberculatus</name>
    <name type="common">Swimming crab</name>
    <name type="synonym">Neptunus trituberculatus</name>
    <dbReference type="NCBI Taxonomy" id="210409"/>
    <lineage>
        <taxon>Eukaryota</taxon>
        <taxon>Metazoa</taxon>
        <taxon>Ecdysozoa</taxon>
        <taxon>Arthropoda</taxon>
        <taxon>Crustacea</taxon>
        <taxon>Multicrustacea</taxon>
        <taxon>Malacostraca</taxon>
        <taxon>Eumalacostraca</taxon>
        <taxon>Eucarida</taxon>
        <taxon>Decapoda</taxon>
        <taxon>Pleocyemata</taxon>
        <taxon>Brachyura</taxon>
        <taxon>Eubrachyura</taxon>
        <taxon>Portunoidea</taxon>
        <taxon>Portunidae</taxon>
        <taxon>Portuninae</taxon>
        <taxon>Portunus</taxon>
    </lineage>
</organism>
<evidence type="ECO:0000313" key="2">
    <source>
        <dbReference type="Proteomes" id="UP000324222"/>
    </source>
</evidence>
<evidence type="ECO:0000313" key="1">
    <source>
        <dbReference type="EMBL" id="MPC15390.1"/>
    </source>
</evidence>
<keyword evidence="2" id="KW-1185">Reference proteome</keyword>
<reference evidence="1 2" key="1">
    <citation type="submission" date="2019-05" db="EMBL/GenBank/DDBJ databases">
        <title>Another draft genome of Portunus trituberculatus and its Hox gene families provides insights of decapod evolution.</title>
        <authorList>
            <person name="Jeong J.-H."/>
            <person name="Song I."/>
            <person name="Kim S."/>
            <person name="Choi T."/>
            <person name="Kim D."/>
            <person name="Ryu S."/>
            <person name="Kim W."/>
        </authorList>
    </citation>
    <scope>NUCLEOTIDE SEQUENCE [LARGE SCALE GENOMIC DNA]</scope>
    <source>
        <tissue evidence="1">Muscle</tissue>
    </source>
</reference>
<proteinExistence type="predicted"/>